<keyword evidence="2" id="KW-0812">Transmembrane</keyword>
<name>A0A2Z3YR07_9CORY</name>
<dbReference type="PANTHER" id="PTHR21180">
    <property type="entry name" value="ENDONUCLEASE/EXONUCLEASE/PHOSPHATASE FAMILY DOMAIN-CONTAINING PROTEIN 1"/>
    <property type="match status" value="1"/>
</dbReference>
<gene>
    <name evidence="4" type="primary">comEA</name>
    <name evidence="4" type="ORF">Csp1_18760</name>
</gene>
<evidence type="ECO:0000313" key="4">
    <source>
        <dbReference type="EMBL" id="AWT26649.1"/>
    </source>
</evidence>
<accession>A0A2Z3YR07</accession>
<keyword evidence="5" id="KW-1185">Reference proteome</keyword>
<dbReference type="AlphaFoldDB" id="A0A2Z3YR07"/>
<sequence length="304" mass="29568">MGGEAADGGKLRNSTRRAVGSVKDRVEALAGPVPGHELADIRFHRRTTMGSRPARALLTVVAVLAVVAGGWMLIRDIGGGDSGDPAVAVAGLSPTGVQLPAAGAASTSSEQAPEVGEVQGASGSPGSPGQQEGTEVAVVAVQGLVDAPGLRTVDAGTRVGEVLDLVGGVRAEASLEGINLAEKVVDGMQIVVDPGGSRVSYPGGGPVGGTGGAAPAGAAAGVAGQAAAPAPGAAESGTAGAGKVNINTADAAGLTALPGVGEKTARSIVAWRQDNGPFTSPEQLMEVKGIGPAKFEAMKEMVGV</sequence>
<dbReference type="InterPro" id="IPR019554">
    <property type="entry name" value="Soluble_ligand-bd"/>
</dbReference>
<dbReference type="KEGG" id="cpre:Csp1_18760"/>
<dbReference type="NCBIfam" id="TIGR00426">
    <property type="entry name" value="competence protein ComEA helix-hairpin-helix repeat region"/>
    <property type="match status" value="1"/>
</dbReference>
<dbReference type="InterPro" id="IPR051675">
    <property type="entry name" value="Endo/Exo/Phosphatase_dom_1"/>
</dbReference>
<evidence type="ECO:0000313" key="5">
    <source>
        <dbReference type="Proteomes" id="UP000247696"/>
    </source>
</evidence>
<dbReference type="Gene3D" id="1.10.150.320">
    <property type="entry name" value="Photosystem II 12 kDa extrinsic protein"/>
    <property type="match status" value="1"/>
</dbReference>
<feature type="compositionally biased region" description="Low complexity" evidence="1">
    <location>
        <begin position="119"/>
        <end position="133"/>
    </location>
</feature>
<dbReference type="Proteomes" id="UP000247696">
    <property type="component" value="Chromosome"/>
</dbReference>
<dbReference type="Pfam" id="PF12836">
    <property type="entry name" value="HHH_3"/>
    <property type="match status" value="1"/>
</dbReference>
<dbReference type="InterPro" id="IPR003583">
    <property type="entry name" value="Hlx-hairpin-Hlx_DNA-bd_motif"/>
</dbReference>
<keyword evidence="2" id="KW-0472">Membrane</keyword>
<feature type="domain" description="Helix-hairpin-helix DNA-binding motif class 1" evidence="3">
    <location>
        <begin position="252"/>
        <end position="271"/>
    </location>
</feature>
<evidence type="ECO:0000256" key="1">
    <source>
        <dbReference type="SAM" id="MobiDB-lite"/>
    </source>
</evidence>
<dbReference type="OrthoDB" id="9758724at2"/>
<dbReference type="InterPro" id="IPR004509">
    <property type="entry name" value="Competence_ComEA_HhH"/>
</dbReference>
<feature type="domain" description="Helix-hairpin-helix DNA-binding motif class 1" evidence="3">
    <location>
        <begin position="282"/>
        <end position="301"/>
    </location>
</feature>
<dbReference type="GO" id="GO:0006281">
    <property type="term" value="P:DNA repair"/>
    <property type="evidence" value="ECO:0007669"/>
    <property type="project" value="InterPro"/>
</dbReference>
<feature type="transmembrane region" description="Helical" evidence="2">
    <location>
        <begin position="54"/>
        <end position="74"/>
    </location>
</feature>
<dbReference type="STRING" id="1737425.GCA_900049755_00999"/>
<dbReference type="SMART" id="SM00278">
    <property type="entry name" value="HhH1"/>
    <property type="match status" value="2"/>
</dbReference>
<protein>
    <submittedName>
        <fullName evidence="4">ComE operon protein 1</fullName>
    </submittedName>
</protein>
<dbReference type="Pfam" id="PF10531">
    <property type="entry name" value="SLBB"/>
    <property type="match status" value="1"/>
</dbReference>
<keyword evidence="2" id="KW-1133">Transmembrane helix</keyword>
<dbReference type="InterPro" id="IPR010994">
    <property type="entry name" value="RuvA_2-like"/>
</dbReference>
<dbReference type="GO" id="GO:0003677">
    <property type="term" value="F:DNA binding"/>
    <property type="evidence" value="ECO:0007669"/>
    <property type="project" value="InterPro"/>
</dbReference>
<dbReference type="GO" id="GO:0015627">
    <property type="term" value="C:type II protein secretion system complex"/>
    <property type="evidence" value="ECO:0007669"/>
    <property type="project" value="TreeGrafter"/>
</dbReference>
<dbReference type="SUPFAM" id="SSF47781">
    <property type="entry name" value="RuvA domain 2-like"/>
    <property type="match status" value="1"/>
</dbReference>
<dbReference type="PANTHER" id="PTHR21180:SF32">
    <property type="entry name" value="ENDONUCLEASE_EXONUCLEASE_PHOSPHATASE FAMILY DOMAIN-CONTAINING PROTEIN 1"/>
    <property type="match status" value="1"/>
</dbReference>
<reference evidence="5" key="1">
    <citation type="submission" date="2017-11" db="EMBL/GenBank/DDBJ databases">
        <title>Otitis media/interna in a cat caused by the recently described species Corynebacterium provencense.</title>
        <authorList>
            <person name="Kittl S."/>
            <person name="Brodard I."/>
            <person name="Rychener L."/>
            <person name="Jores J."/>
            <person name="Roosje P."/>
            <person name="Gobeli Brawand S."/>
        </authorList>
    </citation>
    <scope>NUCLEOTIDE SEQUENCE [LARGE SCALE GENOMIC DNA]</scope>
    <source>
        <strain evidence="5">17KM38</strain>
    </source>
</reference>
<organism evidence="4 5">
    <name type="scientific">Corynebacterium provencense</name>
    <dbReference type="NCBI Taxonomy" id="1737425"/>
    <lineage>
        <taxon>Bacteria</taxon>
        <taxon>Bacillati</taxon>
        <taxon>Actinomycetota</taxon>
        <taxon>Actinomycetes</taxon>
        <taxon>Mycobacteriales</taxon>
        <taxon>Corynebacteriaceae</taxon>
        <taxon>Corynebacterium</taxon>
    </lineage>
</organism>
<feature type="region of interest" description="Disordered" evidence="1">
    <location>
        <begin position="99"/>
        <end position="133"/>
    </location>
</feature>
<dbReference type="GO" id="GO:0015628">
    <property type="term" value="P:protein secretion by the type II secretion system"/>
    <property type="evidence" value="ECO:0007669"/>
    <property type="project" value="TreeGrafter"/>
</dbReference>
<evidence type="ECO:0000259" key="3">
    <source>
        <dbReference type="SMART" id="SM00278"/>
    </source>
</evidence>
<proteinExistence type="predicted"/>
<dbReference type="RefSeq" id="WP_110482562.1">
    <property type="nucleotide sequence ID" value="NZ_CP024988.1"/>
</dbReference>
<evidence type="ECO:0000256" key="2">
    <source>
        <dbReference type="SAM" id="Phobius"/>
    </source>
</evidence>
<dbReference type="EMBL" id="CP024988">
    <property type="protein sequence ID" value="AWT26649.1"/>
    <property type="molecule type" value="Genomic_DNA"/>
</dbReference>